<dbReference type="EMBL" id="MVGT01001338">
    <property type="protein sequence ID" value="OVA12910.1"/>
    <property type="molecule type" value="Genomic_DNA"/>
</dbReference>
<organism evidence="1 2">
    <name type="scientific">Macleaya cordata</name>
    <name type="common">Five-seeded plume-poppy</name>
    <name type="synonym">Bocconia cordata</name>
    <dbReference type="NCBI Taxonomy" id="56857"/>
    <lineage>
        <taxon>Eukaryota</taxon>
        <taxon>Viridiplantae</taxon>
        <taxon>Streptophyta</taxon>
        <taxon>Embryophyta</taxon>
        <taxon>Tracheophyta</taxon>
        <taxon>Spermatophyta</taxon>
        <taxon>Magnoliopsida</taxon>
        <taxon>Ranunculales</taxon>
        <taxon>Papaveraceae</taxon>
        <taxon>Papaveroideae</taxon>
        <taxon>Macleaya</taxon>
    </lineage>
</organism>
<dbReference type="Proteomes" id="UP000195402">
    <property type="component" value="Unassembled WGS sequence"/>
</dbReference>
<dbReference type="AlphaFoldDB" id="A0A200QR35"/>
<gene>
    <name evidence="1" type="ORF">BVC80_1803g35</name>
</gene>
<evidence type="ECO:0000313" key="2">
    <source>
        <dbReference type="Proteomes" id="UP000195402"/>
    </source>
</evidence>
<protein>
    <recommendedName>
        <fullName evidence="3">RNA-directed DNA polymerase, eukaryota, reverse transcriptase zinc-binding domain protein</fullName>
    </recommendedName>
</protein>
<comment type="caution">
    <text evidence="1">The sequence shown here is derived from an EMBL/GenBank/DDBJ whole genome shotgun (WGS) entry which is preliminary data.</text>
</comment>
<name>A0A200QR35_MACCD</name>
<dbReference type="OMA" id="WIDDGER"/>
<dbReference type="InParanoid" id="A0A200QR35"/>
<proteinExistence type="predicted"/>
<accession>A0A200QR35</accession>
<evidence type="ECO:0000313" key="1">
    <source>
        <dbReference type="EMBL" id="OVA12910.1"/>
    </source>
</evidence>
<dbReference type="OrthoDB" id="692400at2759"/>
<reference evidence="1 2" key="1">
    <citation type="journal article" date="2017" name="Mol. Plant">
        <title>The Genome of Medicinal Plant Macleaya cordata Provides New Insights into Benzylisoquinoline Alkaloids Metabolism.</title>
        <authorList>
            <person name="Liu X."/>
            <person name="Liu Y."/>
            <person name="Huang P."/>
            <person name="Ma Y."/>
            <person name="Qing Z."/>
            <person name="Tang Q."/>
            <person name="Cao H."/>
            <person name="Cheng P."/>
            <person name="Zheng Y."/>
            <person name="Yuan Z."/>
            <person name="Zhou Y."/>
            <person name="Liu J."/>
            <person name="Tang Z."/>
            <person name="Zhuo Y."/>
            <person name="Zhang Y."/>
            <person name="Yu L."/>
            <person name="Huang J."/>
            <person name="Yang P."/>
            <person name="Peng Q."/>
            <person name="Zhang J."/>
            <person name="Jiang W."/>
            <person name="Zhang Z."/>
            <person name="Lin K."/>
            <person name="Ro D.K."/>
            <person name="Chen X."/>
            <person name="Xiong X."/>
            <person name="Shang Y."/>
            <person name="Huang S."/>
            <person name="Zeng J."/>
        </authorList>
    </citation>
    <scope>NUCLEOTIDE SEQUENCE [LARGE SCALE GENOMIC DNA]</scope>
    <source>
        <strain evidence="2">cv. BLH2017</strain>
        <tissue evidence="1">Root</tissue>
    </source>
</reference>
<evidence type="ECO:0008006" key="3">
    <source>
        <dbReference type="Google" id="ProtNLM"/>
    </source>
</evidence>
<keyword evidence="2" id="KW-1185">Reference proteome</keyword>
<sequence>MLLGPRPFRFELMWLKSETLPALIEEWWSEKIFRGNPGYIFCKKLQHVKDRIKVWNLDTFGRVDKRMDQLLSKIAEIDGIEEQRTISQEEKMDIINHRNNFNQLVRLEDIKRQQKLKKDWIDDGERNTAYYHAYVNQRRRNNFISCLEVDGILTENSHRTYTKKMRKSDHL</sequence>